<evidence type="ECO:0000259" key="1">
    <source>
        <dbReference type="Pfam" id="PF07238"/>
    </source>
</evidence>
<evidence type="ECO:0000313" key="3">
    <source>
        <dbReference type="Proteomes" id="UP001501337"/>
    </source>
</evidence>
<dbReference type="RefSeq" id="WP_344808487.1">
    <property type="nucleotide sequence ID" value="NZ_BAABBO010000016.1"/>
</dbReference>
<feature type="domain" description="PilZ" evidence="1">
    <location>
        <begin position="15"/>
        <end position="111"/>
    </location>
</feature>
<sequence>MAVLESRNTTHKDALRQFIRHPTDIPIELERSEGTTALSSHHHAPTLPMNNVSRGGVSCITTQSYSPNDIVQVRIPFVIPEFSCSAQVVWCRQFTADLYEVGLSFLKSEDAFAARMVEQICHIEQYKRQTYAKEGRLLTGEEAASEWIDSYAGSFPPVDGFHS</sequence>
<dbReference type="SUPFAM" id="SSF141371">
    <property type="entry name" value="PilZ domain-like"/>
    <property type="match status" value="1"/>
</dbReference>
<protein>
    <recommendedName>
        <fullName evidence="1">PilZ domain-containing protein</fullName>
    </recommendedName>
</protein>
<gene>
    <name evidence="2" type="ORF">GCM10022278_33340</name>
</gene>
<dbReference type="Pfam" id="PF07238">
    <property type="entry name" value="PilZ"/>
    <property type="match status" value="1"/>
</dbReference>
<evidence type="ECO:0000313" key="2">
    <source>
        <dbReference type="EMBL" id="GAA3973494.1"/>
    </source>
</evidence>
<dbReference type="InterPro" id="IPR009875">
    <property type="entry name" value="PilZ_domain"/>
</dbReference>
<dbReference type="EMBL" id="BAABBO010000016">
    <property type="protein sequence ID" value="GAA3973494.1"/>
    <property type="molecule type" value="Genomic_DNA"/>
</dbReference>
<accession>A0ABP7Q1D4</accession>
<name>A0ABP7Q1D4_9GAMM</name>
<proteinExistence type="predicted"/>
<organism evidence="2 3">
    <name type="scientific">Allohahella marinimesophila</name>
    <dbReference type="NCBI Taxonomy" id="1054972"/>
    <lineage>
        <taxon>Bacteria</taxon>
        <taxon>Pseudomonadati</taxon>
        <taxon>Pseudomonadota</taxon>
        <taxon>Gammaproteobacteria</taxon>
        <taxon>Oceanospirillales</taxon>
        <taxon>Hahellaceae</taxon>
        <taxon>Allohahella</taxon>
    </lineage>
</organism>
<dbReference type="Gene3D" id="2.40.10.220">
    <property type="entry name" value="predicted glycosyltransferase like domains"/>
    <property type="match status" value="1"/>
</dbReference>
<reference evidence="3" key="1">
    <citation type="journal article" date="2019" name="Int. J. Syst. Evol. Microbiol.">
        <title>The Global Catalogue of Microorganisms (GCM) 10K type strain sequencing project: providing services to taxonomists for standard genome sequencing and annotation.</title>
        <authorList>
            <consortium name="The Broad Institute Genomics Platform"/>
            <consortium name="The Broad Institute Genome Sequencing Center for Infectious Disease"/>
            <person name="Wu L."/>
            <person name="Ma J."/>
        </authorList>
    </citation>
    <scope>NUCLEOTIDE SEQUENCE [LARGE SCALE GENOMIC DNA]</scope>
    <source>
        <strain evidence="3">JCM 17555</strain>
    </source>
</reference>
<dbReference type="Proteomes" id="UP001501337">
    <property type="component" value="Unassembled WGS sequence"/>
</dbReference>
<keyword evidence="3" id="KW-1185">Reference proteome</keyword>
<comment type="caution">
    <text evidence="2">The sequence shown here is derived from an EMBL/GenBank/DDBJ whole genome shotgun (WGS) entry which is preliminary data.</text>
</comment>